<keyword evidence="5" id="KW-0238">DNA-binding</keyword>
<dbReference type="SUPFAM" id="SSF88946">
    <property type="entry name" value="Sigma2 domain of RNA polymerase sigma factors"/>
    <property type="match status" value="1"/>
</dbReference>
<dbReference type="InterPro" id="IPR028630">
    <property type="entry name" value="Sigma70_RpoD"/>
</dbReference>
<evidence type="ECO:0000259" key="9">
    <source>
        <dbReference type="PROSITE" id="PS00715"/>
    </source>
</evidence>
<proteinExistence type="inferred from homology"/>
<dbReference type="EMBL" id="CASHTH010002193">
    <property type="protein sequence ID" value="CAI8025959.1"/>
    <property type="molecule type" value="Genomic_DNA"/>
</dbReference>
<evidence type="ECO:0000256" key="6">
    <source>
        <dbReference type="ARBA" id="ARBA00023163"/>
    </source>
</evidence>
<dbReference type="HAMAP" id="MF_00963">
    <property type="entry name" value="Sigma70_RpoD_SigA"/>
    <property type="match status" value="1"/>
</dbReference>
<dbReference type="InterPro" id="IPR000943">
    <property type="entry name" value="RNA_pol_sigma70"/>
</dbReference>
<comment type="caution">
    <text evidence="11">The sequence shown here is derived from an EMBL/GenBank/DDBJ whole genome shotgun (WGS) entry which is preliminary data.</text>
</comment>
<evidence type="ECO:0000259" key="10">
    <source>
        <dbReference type="PROSITE" id="PS00716"/>
    </source>
</evidence>
<protein>
    <submittedName>
        <fullName evidence="11">RNA polymerase sigma factor RpoD</fullName>
    </submittedName>
</protein>
<keyword evidence="3" id="KW-0805">Transcription regulation</keyword>
<dbReference type="InterPro" id="IPR050239">
    <property type="entry name" value="Sigma-70_RNA_pol_init_factors"/>
</dbReference>
<dbReference type="Proteomes" id="UP001174909">
    <property type="component" value="Unassembled WGS sequence"/>
</dbReference>
<dbReference type="GO" id="GO:0006352">
    <property type="term" value="P:DNA-templated transcription initiation"/>
    <property type="evidence" value="ECO:0007669"/>
    <property type="project" value="InterPro"/>
</dbReference>
<evidence type="ECO:0000256" key="5">
    <source>
        <dbReference type="ARBA" id="ARBA00023125"/>
    </source>
</evidence>
<dbReference type="Gene3D" id="1.10.601.10">
    <property type="entry name" value="RNA Polymerase Primary Sigma Factor"/>
    <property type="match status" value="1"/>
</dbReference>
<dbReference type="PROSITE" id="PS00716">
    <property type="entry name" value="SIGMA70_2"/>
    <property type="match status" value="1"/>
</dbReference>
<dbReference type="InterPro" id="IPR012760">
    <property type="entry name" value="RNA_pol_sigma_RpoD_C"/>
</dbReference>
<dbReference type="InterPro" id="IPR009042">
    <property type="entry name" value="RNA_pol_sigma70_r1_2"/>
</dbReference>
<comment type="similarity">
    <text evidence="1">Belongs to the sigma-70 factor family.</text>
</comment>
<keyword evidence="12" id="KW-1185">Reference proteome</keyword>
<dbReference type="Pfam" id="PF04542">
    <property type="entry name" value="Sigma70_r2"/>
    <property type="match status" value="1"/>
</dbReference>
<dbReference type="FunFam" id="1.10.10.10:FF:000004">
    <property type="entry name" value="RNA polymerase sigma factor SigA"/>
    <property type="match status" value="1"/>
</dbReference>
<keyword evidence="6" id="KW-0804">Transcription</keyword>
<feature type="region of interest" description="Disordered" evidence="8">
    <location>
        <begin position="71"/>
        <end position="91"/>
    </location>
</feature>
<dbReference type="SUPFAM" id="SSF88659">
    <property type="entry name" value="Sigma3 and sigma4 domains of RNA polymerase sigma factors"/>
    <property type="match status" value="2"/>
</dbReference>
<dbReference type="GO" id="GO:0003677">
    <property type="term" value="F:DNA binding"/>
    <property type="evidence" value="ECO:0007669"/>
    <property type="project" value="UniProtKB-KW"/>
</dbReference>
<dbReference type="InterPro" id="IPR036388">
    <property type="entry name" value="WH-like_DNA-bd_sf"/>
</dbReference>
<feature type="domain" description="RNA polymerase sigma-70" evidence="10">
    <location>
        <begin position="551"/>
        <end position="577"/>
    </location>
</feature>
<keyword evidence="4" id="KW-0731">Sigma factor</keyword>
<dbReference type="CDD" id="cd06171">
    <property type="entry name" value="Sigma70_r4"/>
    <property type="match status" value="1"/>
</dbReference>
<dbReference type="PROSITE" id="PS00715">
    <property type="entry name" value="SIGMA70_1"/>
    <property type="match status" value="1"/>
</dbReference>
<dbReference type="InterPro" id="IPR007630">
    <property type="entry name" value="RNA_pol_sigma70_r4"/>
</dbReference>
<dbReference type="NCBIfam" id="TIGR02393">
    <property type="entry name" value="RpoD_Cterm"/>
    <property type="match status" value="1"/>
</dbReference>
<dbReference type="PANTHER" id="PTHR30603">
    <property type="entry name" value="RNA POLYMERASE SIGMA FACTOR RPO"/>
    <property type="match status" value="1"/>
</dbReference>
<feature type="coiled-coil region" evidence="7">
    <location>
        <begin position="225"/>
        <end position="283"/>
    </location>
</feature>
<dbReference type="InterPro" id="IPR013324">
    <property type="entry name" value="RNA_pol_sigma_r3/r4-like"/>
</dbReference>
<feature type="domain" description="RNA polymerase sigma-70" evidence="9">
    <location>
        <begin position="382"/>
        <end position="395"/>
    </location>
</feature>
<evidence type="ECO:0000256" key="4">
    <source>
        <dbReference type="ARBA" id="ARBA00023082"/>
    </source>
</evidence>
<evidence type="ECO:0000313" key="11">
    <source>
        <dbReference type="EMBL" id="CAI8025959.1"/>
    </source>
</evidence>
<name>A0AA35WML8_GEOBA</name>
<dbReference type="Gene3D" id="1.10.10.10">
    <property type="entry name" value="Winged helix-like DNA-binding domain superfamily/Winged helix DNA-binding domain"/>
    <property type="match status" value="2"/>
</dbReference>
<evidence type="ECO:0000256" key="8">
    <source>
        <dbReference type="SAM" id="MobiDB-lite"/>
    </source>
</evidence>
<evidence type="ECO:0000313" key="12">
    <source>
        <dbReference type="Proteomes" id="UP001174909"/>
    </source>
</evidence>
<dbReference type="InterPro" id="IPR014284">
    <property type="entry name" value="RNA_pol_sigma-70_dom"/>
</dbReference>
<dbReference type="PRINTS" id="PR00046">
    <property type="entry name" value="SIGMA70FCT"/>
</dbReference>
<gene>
    <name evidence="11" type="ORF">GBAR_LOCUS14952</name>
</gene>
<dbReference type="InterPro" id="IPR013325">
    <property type="entry name" value="RNA_pol_sigma_r2"/>
</dbReference>
<dbReference type="Pfam" id="PF00140">
    <property type="entry name" value="Sigma70_r1_2"/>
    <property type="match status" value="1"/>
</dbReference>
<reference evidence="11" key="1">
    <citation type="submission" date="2023-03" db="EMBL/GenBank/DDBJ databases">
        <authorList>
            <person name="Steffen K."/>
            <person name="Cardenas P."/>
        </authorList>
    </citation>
    <scope>NUCLEOTIDE SEQUENCE</scope>
</reference>
<dbReference type="PANTHER" id="PTHR30603:SF60">
    <property type="entry name" value="RNA POLYMERASE SIGMA FACTOR RPOD"/>
    <property type="match status" value="1"/>
</dbReference>
<dbReference type="GO" id="GO:0016987">
    <property type="term" value="F:sigma factor activity"/>
    <property type="evidence" value="ECO:0007669"/>
    <property type="project" value="UniProtKB-KW"/>
</dbReference>
<dbReference type="AlphaFoldDB" id="A0AA35WML8"/>
<dbReference type="InterPro" id="IPR007624">
    <property type="entry name" value="RNA_pol_sigma70_r3"/>
</dbReference>
<evidence type="ECO:0000256" key="1">
    <source>
        <dbReference type="ARBA" id="ARBA00007788"/>
    </source>
</evidence>
<dbReference type="NCBIfam" id="TIGR02937">
    <property type="entry name" value="sigma70-ECF"/>
    <property type="match status" value="1"/>
</dbReference>
<evidence type="ECO:0000256" key="3">
    <source>
        <dbReference type="ARBA" id="ARBA00023015"/>
    </source>
</evidence>
<keyword evidence="2" id="KW-0963">Cytoplasm</keyword>
<accession>A0AA35WML8</accession>
<dbReference type="Pfam" id="PF04539">
    <property type="entry name" value="Sigma70_r3"/>
    <property type="match status" value="1"/>
</dbReference>
<keyword evidence="7" id="KW-0175">Coiled coil</keyword>
<feature type="coiled-coil region" evidence="7">
    <location>
        <begin position="307"/>
        <end position="341"/>
    </location>
</feature>
<dbReference type="NCBIfam" id="NF004208">
    <property type="entry name" value="PRK05658.1"/>
    <property type="match status" value="1"/>
</dbReference>
<dbReference type="FunFam" id="1.10.601.10:FF:000001">
    <property type="entry name" value="RNA polymerase sigma factor SigA"/>
    <property type="match status" value="1"/>
</dbReference>
<sequence>MASVTKVDDRLIDIGKEKHFLEYDEQPNPSPPDDLDDLLQIDLEEINLSENPADLDEGDLTMNFKAINQTADFDTPDYSNDEGYDDTDRDELALDPGKLDKVDDPVKVYLREMGSIALLTKQQEVSLSRQIEEGHRKVEETIFETPIAIAEIRKLLNRILIGKKKASDVLSMEVASTSANDKEDKYLKKARELMADLKERDLEMRLQERKLNYEKLPAKEKKALRKKLECDRLELVETLKELRIDREEISKIAGKIKDIATRMANLEKQVTKIEKECDLSATELCQQVQDYTLGKAQPTASGGIKKLKEYNRKIVKARRTIKRLEREIGASREQLDCATQRIRAGEARAQEAKMTIVEANLRLVVSIAKKYRNRTPGLTFLDLIQEGNIGLMKAVDKFEYKRGYKFSTYATWWIRQGITRAIADQARTIRIPVHMIETINKLIRTSRYLVQEKGREPLPEEIAGEMDISLDKVRQVFRIAQEPISLETSVGEDEDSQLRDFIEDKTSKSPVAEATFTMLKERIEEVLRTLTEREAKVIRLRFGIGDGYPRTLEEVGTEFQVTRERIRQIEAKALRKLRHPTRSQQLRGFLDG</sequence>
<evidence type="ECO:0000256" key="7">
    <source>
        <dbReference type="SAM" id="Coils"/>
    </source>
</evidence>
<dbReference type="InterPro" id="IPR007627">
    <property type="entry name" value="RNA_pol_sigma70_r2"/>
</dbReference>
<organism evidence="11 12">
    <name type="scientific">Geodia barretti</name>
    <name type="common">Barrett's horny sponge</name>
    <dbReference type="NCBI Taxonomy" id="519541"/>
    <lineage>
        <taxon>Eukaryota</taxon>
        <taxon>Metazoa</taxon>
        <taxon>Porifera</taxon>
        <taxon>Demospongiae</taxon>
        <taxon>Heteroscleromorpha</taxon>
        <taxon>Tetractinellida</taxon>
        <taxon>Astrophorina</taxon>
        <taxon>Geodiidae</taxon>
        <taxon>Geodia</taxon>
    </lineage>
</organism>
<dbReference type="Pfam" id="PF04545">
    <property type="entry name" value="Sigma70_r4"/>
    <property type="match status" value="1"/>
</dbReference>
<evidence type="ECO:0000256" key="2">
    <source>
        <dbReference type="ARBA" id="ARBA00022490"/>
    </source>
</evidence>
<feature type="compositionally biased region" description="Acidic residues" evidence="8">
    <location>
        <begin position="79"/>
        <end position="89"/>
    </location>
</feature>